<sequence length="472" mass="52703">MVSFPPPPETTSATETATTTFLSSSQLTGIASKLATEQDRQKYRHLISLSSTIQTQLNQLRLDRMNAVSFDTQRATTAVEGESLDIHRSTVSTDLGHKELATQTAPPPAIESGKRNSEADQPCASLSVTTCSYSTTSPACLQSPTPSPPLPEGHALQRQDSAVEIMQQEPIPPPLVIGQYTDKALPTFPSPKRDSNKYDSIFDTTSYYYEEQQQQQYPYEHQKLLDRRQDYPLPPPYLLPKTGKATVDEHLGLPSPSSALDTHYKYGNLSNINKDPSFLLITPPESPRYIDCLHSPATPATPSTPLYKEQQPLPLPPIIPCQKKINGLLGFLTRTYQINEIVSSRILISSLGLFNAMDTSTGHEKAVLKVTMTSNQVKIKDQERTLDETMLELFGFTFYASVKRSPNVKRPHREDPHCLVVSDYLISDALDYWIQHQTDGLPILTNATHILKDSVKIYVVYDKALLLQEHYC</sequence>
<proteinExistence type="predicted"/>
<reference evidence="2" key="1">
    <citation type="submission" date="2016-04" db="EMBL/GenBank/DDBJ databases">
        <authorList>
            <person name="Evans L.H."/>
            <person name="Alamgir A."/>
            <person name="Owens N."/>
            <person name="Weber N.D."/>
            <person name="Virtaneva K."/>
            <person name="Barbian K."/>
            <person name="Babar A."/>
            <person name="Rosenke K."/>
        </authorList>
    </citation>
    <scope>NUCLEOTIDE SEQUENCE [LARGE SCALE GENOMIC DNA]</scope>
    <source>
        <strain evidence="2">CBS 101.48</strain>
    </source>
</reference>
<dbReference type="Proteomes" id="UP000078561">
    <property type="component" value="Unassembled WGS sequence"/>
</dbReference>
<gene>
    <name evidence="2" type="primary">ABSGL_06900.1 scaffold 8678</name>
</gene>
<dbReference type="EMBL" id="LT553503">
    <property type="protein sequence ID" value="SAM01163.1"/>
    <property type="molecule type" value="Genomic_DNA"/>
</dbReference>
<evidence type="ECO:0000256" key="1">
    <source>
        <dbReference type="SAM" id="MobiDB-lite"/>
    </source>
</evidence>
<dbReference type="InParanoid" id="A0A163JQJ8"/>
<name>A0A163JQJ8_ABSGL</name>
<accession>A0A163JQJ8</accession>
<evidence type="ECO:0000313" key="2">
    <source>
        <dbReference type="EMBL" id="SAM01163.1"/>
    </source>
</evidence>
<dbReference type="AlphaFoldDB" id="A0A163JQJ8"/>
<keyword evidence="3" id="KW-1185">Reference proteome</keyword>
<organism evidence="2">
    <name type="scientific">Absidia glauca</name>
    <name type="common">Pin mould</name>
    <dbReference type="NCBI Taxonomy" id="4829"/>
    <lineage>
        <taxon>Eukaryota</taxon>
        <taxon>Fungi</taxon>
        <taxon>Fungi incertae sedis</taxon>
        <taxon>Mucoromycota</taxon>
        <taxon>Mucoromycotina</taxon>
        <taxon>Mucoromycetes</taxon>
        <taxon>Mucorales</taxon>
        <taxon>Cunninghamellaceae</taxon>
        <taxon>Absidia</taxon>
    </lineage>
</organism>
<evidence type="ECO:0000313" key="3">
    <source>
        <dbReference type="Proteomes" id="UP000078561"/>
    </source>
</evidence>
<protein>
    <submittedName>
        <fullName evidence="2">Uncharacterized protein</fullName>
    </submittedName>
</protein>
<feature type="region of interest" description="Disordered" evidence="1">
    <location>
        <begin position="94"/>
        <end position="121"/>
    </location>
</feature>
<dbReference type="OrthoDB" id="2241020at2759"/>